<evidence type="ECO:0000256" key="2">
    <source>
        <dbReference type="ARBA" id="ARBA00022771"/>
    </source>
</evidence>
<dbReference type="Gene3D" id="4.10.1000.10">
    <property type="entry name" value="Zinc finger, CCCH-type"/>
    <property type="match status" value="1"/>
</dbReference>
<dbReference type="GO" id="GO:0008270">
    <property type="term" value="F:zinc ion binding"/>
    <property type="evidence" value="ECO:0007669"/>
    <property type="project" value="UniProtKB-KW"/>
</dbReference>
<dbReference type="AlphaFoldDB" id="A0A6G1CZM4"/>
<sequence length="72" mass="8102">MAAAEEFAYVATIGRIPSPSFSPNSSSPTPTARRIGERKTLLCRYWGRTVCYCYLGDECRFAHGEEEIRLDP</sequence>
<feature type="zinc finger region" description="C3H1-type" evidence="5">
    <location>
        <begin position="37"/>
        <end position="66"/>
    </location>
</feature>
<name>A0A6G1CZM4_9ORYZ</name>
<dbReference type="EMBL" id="SPHZ02000007">
    <property type="protein sequence ID" value="KAF0905601.1"/>
    <property type="molecule type" value="Genomic_DNA"/>
</dbReference>
<comment type="caution">
    <text evidence="7">The sequence shown here is derived from an EMBL/GenBank/DDBJ whole genome shotgun (WGS) entry which is preliminary data.</text>
</comment>
<keyword evidence="8" id="KW-1185">Reference proteome</keyword>
<gene>
    <name evidence="7" type="ORF">E2562_007389</name>
</gene>
<keyword evidence="1 5" id="KW-0479">Metal-binding</keyword>
<evidence type="ECO:0000313" key="8">
    <source>
        <dbReference type="Proteomes" id="UP000479710"/>
    </source>
</evidence>
<dbReference type="SUPFAM" id="SSF90229">
    <property type="entry name" value="CCCH zinc finger"/>
    <property type="match status" value="1"/>
</dbReference>
<evidence type="ECO:0000259" key="6">
    <source>
        <dbReference type="PROSITE" id="PS50103"/>
    </source>
</evidence>
<dbReference type="InterPro" id="IPR036855">
    <property type="entry name" value="Znf_CCCH_sf"/>
</dbReference>
<evidence type="ECO:0000256" key="3">
    <source>
        <dbReference type="ARBA" id="ARBA00022833"/>
    </source>
</evidence>
<dbReference type="PROSITE" id="PS50103">
    <property type="entry name" value="ZF_C3H1"/>
    <property type="match status" value="1"/>
</dbReference>
<evidence type="ECO:0000256" key="5">
    <source>
        <dbReference type="PROSITE-ProRule" id="PRU00723"/>
    </source>
</evidence>
<dbReference type="OrthoDB" id="410307at2759"/>
<keyword evidence="2 5" id="KW-0863">Zinc-finger</keyword>
<keyword evidence="3 5" id="KW-0862">Zinc</keyword>
<dbReference type="Proteomes" id="UP000479710">
    <property type="component" value="Unassembled WGS sequence"/>
</dbReference>
<protein>
    <recommendedName>
        <fullName evidence="6">C3H1-type domain-containing protein</fullName>
    </recommendedName>
</protein>
<dbReference type="GO" id="GO:0003677">
    <property type="term" value="F:DNA binding"/>
    <property type="evidence" value="ECO:0007669"/>
    <property type="project" value="UniProtKB-KW"/>
</dbReference>
<feature type="domain" description="C3H1-type" evidence="6">
    <location>
        <begin position="37"/>
        <end position="66"/>
    </location>
</feature>
<organism evidence="7 8">
    <name type="scientific">Oryza meyeriana var. granulata</name>
    <dbReference type="NCBI Taxonomy" id="110450"/>
    <lineage>
        <taxon>Eukaryota</taxon>
        <taxon>Viridiplantae</taxon>
        <taxon>Streptophyta</taxon>
        <taxon>Embryophyta</taxon>
        <taxon>Tracheophyta</taxon>
        <taxon>Spermatophyta</taxon>
        <taxon>Magnoliopsida</taxon>
        <taxon>Liliopsida</taxon>
        <taxon>Poales</taxon>
        <taxon>Poaceae</taxon>
        <taxon>BOP clade</taxon>
        <taxon>Oryzoideae</taxon>
        <taxon>Oryzeae</taxon>
        <taxon>Oryzinae</taxon>
        <taxon>Oryza</taxon>
        <taxon>Oryza meyeriana</taxon>
    </lineage>
</organism>
<accession>A0A6G1CZM4</accession>
<dbReference type="Pfam" id="PF00642">
    <property type="entry name" value="zf-CCCH"/>
    <property type="match status" value="1"/>
</dbReference>
<keyword evidence="4" id="KW-0238">DNA-binding</keyword>
<proteinExistence type="predicted"/>
<dbReference type="InterPro" id="IPR000571">
    <property type="entry name" value="Znf_CCCH"/>
</dbReference>
<evidence type="ECO:0000313" key="7">
    <source>
        <dbReference type="EMBL" id="KAF0905601.1"/>
    </source>
</evidence>
<evidence type="ECO:0000256" key="4">
    <source>
        <dbReference type="ARBA" id="ARBA00023125"/>
    </source>
</evidence>
<reference evidence="7 8" key="1">
    <citation type="submission" date="2019-11" db="EMBL/GenBank/DDBJ databases">
        <title>Whole genome sequence of Oryza granulata.</title>
        <authorList>
            <person name="Li W."/>
        </authorList>
    </citation>
    <scope>NUCLEOTIDE SEQUENCE [LARGE SCALE GENOMIC DNA]</scope>
    <source>
        <strain evidence="8">cv. Menghai</strain>
        <tissue evidence="7">Leaf</tissue>
    </source>
</reference>
<evidence type="ECO:0000256" key="1">
    <source>
        <dbReference type="ARBA" id="ARBA00022723"/>
    </source>
</evidence>